<evidence type="ECO:0000313" key="4">
    <source>
        <dbReference type="Proteomes" id="UP000027180"/>
    </source>
</evidence>
<dbReference type="InterPro" id="IPR043143">
    <property type="entry name" value="Mal/L-sulf/L-lact_DH-like_NADP"/>
</dbReference>
<sequence>MTVAPAKKLIVRETLEAFAAALLQAGGFRGDYARQSAEHLVWANLRGADSHGVLRIPRYLEMVELGIVKGDAQPTLSREFAAVAVLDGDLVPGASGMAMATDKAVELAGKFGIGLCSVMRTSHAGAVGYFAERIARAGLVGIVMSASKPLMVYHGARGEGVSTNPLAIGAPGNDPERPIVLDMSTAAVALGKVMAAKDAGQPIPPDWGVDVNGVPTTDPSQVKAVLPMAGPKGSGLSLMIEVLVSVLGGNPLISTALTEKRDAGFNGLAIALHPEAFGFEHGVGAEVGRLAVAIKGLPPAEGVDAVRLPGERGFELAVQRMSNGIPIAAGTARRLAEEAVRRGVSVPLELTGR</sequence>
<keyword evidence="3" id="KW-0614">Plasmid</keyword>
<proteinExistence type="inferred from homology"/>
<dbReference type="PANTHER" id="PTHR11091">
    <property type="entry name" value="OXIDOREDUCTASE-RELATED"/>
    <property type="match status" value="1"/>
</dbReference>
<dbReference type="Pfam" id="PF02615">
    <property type="entry name" value="Ldh_2"/>
    <property type="match status" value="1"/>
</dbReference>
<dbReference type="PANTHER" id="PTHR11091:SF0">
    <property type="entry name" value="MALATE DEHYDROGENASE"/>
    <property type="match status" value="1"/>
</dbReference>
<dbReference type="InterPro" id="IPR043144">
    <property type="entry name" value="Mal/L-sulf/L-lact_DH-like_ah"/>
</dbReference>
<evidence type="ECO:0000313" key="3">
    <source>
        <dbReference type="EMBL" id="AIC30694.1"/>
    </source>
</evidence>
<dbReference type="InterPro" id="IPR036111">
    <property type="entry name" value="Mal/L-sulfo/L-lacto_DH-like_sf"/>
</dbReference>
<dbReference type="HOGENOM" id="CLU_040452_3_1_5"/>
<dbReference type="OrthoDB" id="9811519at2"/>
<dbReference type="Gene3D" id="1.10.1530.10">
    <property type="match status" value="1"/>
</dbReference>
<evidence type="ECO:0000256" key="2">
    <source>
        <dbReference type="ARBA" id="ARBA00023002"/>
    </source>
</evidence>
<geneLocation type="plasmid" evidence="3 4">
    <name>pRetIE4771d</name>
</geneLocation>
<organism evidence="3 4">
    <name type="scientific">Rhizobium etli bv. mimosae str. IE4771</name>
    <dbReference type="NCBI Taxonomy" id="1432050"/>
    <lineage>
        <taxon>Bacteria</taxon>
        <taxon>Pseudomonadati</taxon>
        <taxon>Pseudomonadota</taxon>
        <taxon>Alphaproteobacteria</taxon>
        <taxon>Hyphomicrobiales</taxon>
        <taxon>Rhizobiaceae</taxon>
        <taxon>Rhizobium/Agrobacterium group</taxon>
        <taxon>Rhizobium</taxon>
    </lineage>
</organism>
<evidence type="ECO:0000256" key="1">
    <source>
        <dbReference type="ARBA" id="ARBA00006056"/>
    </source>
</evidence>
<dbReference type="GO" id="GO:0016491">
    <property type="term" value="F:oxidoreductase activity"/>
    <property type="evidence" value="ECO:0007669"/>
    <property type="project" value="UniProtKB-KW"/>
</dbReference>
<gene>
    <name evidence="3" type="ORF">IE4771_PD00139</name>
</gene>
<dbReference type="Proteomes" id="UP000027180">
    <property type="component" value="Plasmid pRetIE4771d"/>
</dbReference>
<dbReference type="RefSeq" id="WP_040141618.1">
    <property type="nucleotide sequence ID" value="NZ_CP006990.1"/>
</dbReference>
<accession>A0A060IAJ4</accession>
<protein>
    <submittedName>
        <fullName evidence="3">Malate/L-lactate dehydrogenase family protein</fullName>
    </submittedName>
</protein>
<comment type="similarity">
    <text evidence="1">Belongs to the LDH2/MDH2 oxidoreductase family.</text>
</comment>
<name>A0A060IAJ4_RHIET</name>
<reference evidence="3 4" key="1">
    <citation type="submission" date="2013-12" db="EMBL/GenBank/DDBJ databases">
        <title>Complete genome sequence of Rhizobium etli bv. mimosae IE4771.</title>
        <authorList>
            <person name="Bustos P."/>
            <person name="Santamaria R.I."/>
            <person name="Lozano L."/>
            <person name="Ormeno-Orrillo E."/>
            <person name="Rogel M.A."/>
            <person name="Romero D."/>
            <person name="Cevallos M.A."/>
            <person name="Martinez-Romero E."/>
            <person name="Gonzalez V."/>
        </authorList>
    </citation>
    <scope>NUCLEOTIDE SEQUENCE [LARGE SCALE GENOMIC DNA]</scope>
    <source>
        <strain evidence="3 4">IE4771</strain>
        <plasmid evidence="4">Plasmid pRetIE4771d</plasmid>
    </source>
</reference>
<dbReference type="InterPro" id="IPR003767">
    <property type="entry name" value="Malate/L-lactate_DH-like"/>
</dbReference>
<dbReference type="AlphaFoldDB" id="A0A060IAJ4"/>
<dbReference type="EMBL" id="CP006990">
    <property type="protein sequence ID" value="AIC30694.1"/>
    <property type="molecule type" value="Genomic_DNA"/>
</dbReference>
<dbReference type="KEGG" id="rei:IE4771_PD00139"/>
<keyword evidence="2" id="KW-0560">Oxidoreductase</keyword>
<dbReference type="Gene3D" id="3.30.1370.60">
    <property type="entry name" value="Hypothetical oxidoreductase yiak, domain 2"/>
    <property type="match status" value="1"/>
</dbReference>
<dbReference type="SUPFAM" id="SSF89733">
    <property type="entry name" value="L-sulfolactate dehydrogenase-like"/>
    <property type="match status" value="1"/>
</dbReference>